<accession>F4RZA4</accession>
<dbReference type="KEGG" id="mlr:MELLADRAFT_57183"/>
<evidence type="ECO:0000313" key="2">
    <source>
        <dbReference type="EMBL" id="EGG02287.1"/>
    </source>
</evidence>
<name>F4RZA4_MELLP</name>
<dbReference type="Proteomes" id="UP000001072">
    <property type="component" value="Unassembled WGS sequence"/>
</dbReference>
<feature type="compositionally biased region" description="Polar residues" evidence="1">
    <location>
        <begin position="1"/>
        <end position="19"/>
    </location>
</feature>
<evidence type="ECO:0000313" key="3">
    <source>
        <dbReference type="Proteomes" id="UP000001072"/>
    </source>
</evidence>
<dbReference type="RefSeq" id="XP_007414544.1">
    <property type="nucleotide sequence ID" value="XM_007414482.1"/>
</dbReference>
<protein>
    <submittedName>
        <fullName evidence="2">Uncharacterized protein</fullName>
    </submittedName>
</protein>
<sequence length="128" mass="14703">MGFSSPSKSKLSNVLSPQKTPRKKKANENVEKDEVTISSVYGISILIKSLKSLEREKKVIDELLKEVIINEERLIKRKRKYQSDDRNEKEFIGQVGKRIGNEENQEEEEEEAVKNRIVGVNDEGSVRD</sequence>
<dbReference type="AlphaFoldDB" id="F4RZA4"/>
<dbReference type="HOGENOM" id="CLU_1960060_0_0_1"/>
<dbReference type="EMBL" id="GL883132">
    <property type="protein sequence ID" value="EGG02287.1"/>
    <property type="molecule type" value="Genomic_DNA"/>
</dbReference>
<dbReference type="VEuPathDB" id="FungiDB:MELLADRAFT_57183"/>
<dbReference type="InParanoid" id="F4RZA4"/>
<feature type="region of interest" description="Disordered" evidence="1">
    <location>
        <begin position="92"/>
        <end position="128"/>
    </location>
</feature>
<feature type="region of interest" description="Disordered" evidence="1">
    <location>
        <begin position="1"/>
        <end position="29"/>
    </location>
</feature>
<organism evidence="3">
    <name type="scientific">Melampsora larici-populina (strain 98AG31 / pathotype 3-4-7)</name>
    <name type="common">Poplar leaf rust fungus</name>
    <dbReference type="NCBI Taxonomy" id="747676"/>
    <lineage>
        <taxon>Eukaryota</taxon>
        <taxon>Fungi</taxon>
        <taxon>Dikarya</taxon>
        <taxon>Basidiomycota</taxon>
        <taxon>Pucciniomycotina</taxon>
        <taxon>Pucciniomycetes</taxon>
        <taxon>Pucciniales</taxon>
        <taxon>Melampsoraceae</taxon>
        <taxon>Melampsora</taxon>
    </lineage>
</organism>
<evidence type="ECO:0000256" key="1">
    <source>
        <dbReference type="SAM" id="MobiDB-lite"/>
    </source>
</evidence>
<gene>
    <name evidence="2" type="ORF">MELLADRAFT_57183</name>
</gene>
<keyword evidence="3" id="KW-1185">Reference proteome</keyword>
<dbReference type="GeneID" id="18929088"/>
<proteinExistence type="predicted"/>
<reference evidence="3" key="1">
    <citation type="journal article" date="2011" name="Proc. Natl. Acad. Sci. U.S.A.">
        <title>Obligate biotrophy features unraveled by the genomic analysis of rust fungi.</title>
        <authorList>
            <person name="Duplessis S."/>
            <person name="Cuomo C.A."/>
            <person name="Lin Y.-C."/>
            <person name="Aerts A."/>
            <person name="Tisserant E."/>
            <person name="Veneault-Fourrey C."/>
            <person name="Joly D.L."/>
            <person name="Hacquard S."/>
            <person name="Amselem J."/>
            <person name="Cantarel B.L."/>
            <person name="Chiu R."/>
            <person name="Coutinho P.M."/>
            <person name="Feau N."/>
            <person name="Field M."/>
            <person name="Frey P."/>
            <person name="Gelhaye E."/>
            <person name="Goldberg J."/>
            <person name="Grabherr M.G."/>
            <person name="Kodira C.D."/>
            <person name="Kohler A."/>
            <person name="Kuees U."/>
            <person name="Lindquist E.A."/>
            <person name="Lucas S.M."/>
            <person name="Mago R."/>
            <person name="Mauceli E."/>
            <person name="Morin E."/>
            <person name="Murat C."/>
            <person name="Pangilinan J.L."/>
            <person name="Park R."/>
            <person name="Pearson M."/>
            <person name="Quesneville H."/>
            <person name="Rouhier N."/>
            <person name="Sakthikumar S."/>
            <person name="Salamov A.A."/>
            <person name="Schmutz J."/>
            <person name="Selles B."/>
            <person name="Shapiro H."/>
            <person name="Tanguay P."/>
            <person name="Tuskan G.A."/>
            <person name="Henrissat B."/>
            <person name="Van de Peer Y."/>
            <person name="Rouze P."/>
            <person name="Ellis J.G."/>
            <person name="Dodds P.N."/>
            <person name="Schein J.E."/>
            <person name="Zhong S."/>
            <person name="Hamelin R.C."/>
            <person name="Grigoriev I.V."/>
            <person name="Szabo L.J."/>
            <person name="Martin F."/>
        </authorList>
    </citation>
    <scope>NUCLEOTIDE SEQUENCE [LARGE SCALE GENOMIC DNA]</scope>
    <source>
        <strain evidence="3">98AG31 / pathotype 3-4-7</strain>
    </source>
</reference>